<keyword evidence="7" id="KW-0735">Signal-anchor</keyword>
<evidence type="ECO:0000256" key="11">
    <source>
        <dbReference type="ARBA" id="ARBA00037847"/>
    </source>
</evidence>
<evidence type="ECO:0000256" key="12">
    <source>
        <dbReference type="SAM" id="Phobius"/>
    </source>
</evidence>
<feature type="domain" description="Dipeptidylpeptidase IV N-terminal" evidence="14">
    <location>
        <begin position="180"/>
        <end position="299"/>
    </location>
</feature>
<name>A0ABM1EB38_PRICU</name>
<keyword evidence="2" id="KW-0031">Aminopeptidase</keyword>
<dbReference type="Gene3D" id="3.40.50.1820">
    <property type="entry name" value="alpha/beta hydrolase"/>
    <property type="match status" value="1"/>
</dbReference>
<dbReference type="Pfam" id="PF00930">
    <property type="entry name" value="DPPIV_N"/>
    <property type="match status" value="2"/>
</dbReference>
<dbReference type="Gene3D" id="2.140.10.30">
    <property type="entry name" value="Dipeptidylpeptidase IV, N-terminal domain"/>
    <property type="match status" value="3"/>
</dbReference>
<dbReference type="InterPro" id="IPR002469">
    <property type="entry name" value="Peptidase_S9B_N"/>
</dbReference>
<dbReference type="SUPFAM" id="SSF82171">
    <property type="entry name" value="DPP6 N-terminal domain-like"/>
    <property type="match status" value="1"/>
</dbReference>
<evidence type="ECO:0000256" key="9">
    <source>
        <dbReference type="ARBA" id="ARBA00023136"/>
    </source>
</evidence>
<evidence type="ECO:0000256" key="7">
    <source>
        <dbReference type="ARBA" id="ARBA00022968"/>
    </source>
</evidence>
<dbReference type="InterPro" id="IPR001375">
    <property type="entry name" value="Peptidase_S9_cat"/>
</dbReference>
<dbReference type="GeneID" id="106810540"/>
<keyword evidence="15" id="KW-1185">Reference proteome</keyword>
<keyword evidence="10" id="KW-0325">Glycoprotein</keyword>
<keyword evidence="4 12" id="KW-0812">Transmembrane</keyword>
<feature type="transmembrane region" description="Helical" evidence="12">
    <location>
        <begin position="96"/>
        <end position="117"/>
    </location>
</feature>
<evidence type="ECO:0000256" key="1">
    <source>
        <dbReference type="ARBA" id="ARBA00004606"/>
    </source>
</evidence>
<keyword evidence="5" id="KW-0378">Hydrolase</keyword>
<keyword evidence="6" id="KW-0720">Serine protease</keyword>
<dbReference type="SUPFAM" id="SSF53474">
    <property type="entry name" value="alpha/beta-Hydrolases"/>
    <property type="match status" value="1"/>
</dbReference>
<gene>
    <name evidence="16" type="primary">LOC106810540</name>
</gene>
<reference evidence="16" key="1">
    <citation type="submission" date="2025-08" db="UniProtKB">
        <authorList>
            <consortium name="RefSeq"/>
        </authorList>
    </citation>
    <scope>IDENTIFICATION</scope>
</reference>
<feature type="domain" description="Peptidase S9 prolyl oligopeptidase catalytic" evidence="13">
    <location>
        <begin position="487"/>
        <end position="627"/>
    </location>
</feature>
<evidence type="ECO:0000256" key="2">
    <source>
        <dbReference type="ARBA" id="ARBA00022438"/>
    </source>
</evidence>
<keyword evidence="9 12" id="KW-0472">Membrane</keyword>
<dbReference type="Proteomes" id="UP000695022">
    <property type="component" value="Unplaced"/>
</dbReference>
<evidence type="ECO:0000313" key="16">
    <source>
        <dbReference type="RefSeq" id="XP_014669409.1"/>
    </source>
</evidence>
<sequence length="761" mass="87752">MAELRMEDQASFFNFLRMPPEMFDELLVRIGPRIQKQDTRYRKALEPGLKLAVTISLTSKPDCVRAAYSVKLDKVLLLVYDELVDGKPDERNWRGIGIAVLVILVVFAMIITAVAVFTPEEIEGPQGDRLTFDQIFTDEFSTTKYSTTWITDDEFVYRDEDGALIVHNARLNKYRTLMDNSTFVMVHDNDIYYKENAWSTMKPFRITYRGEPGVIFNGIPDWLYEEEMLNSHVALWWSPSGHRLCYATFNDTNVKSFYLPEYGEGKDHYTTLRDLRYPKAGDTNPTFILNVLDVRNPYTVSGGRREAREVPITHGTFDVTDIVGYNEKTRLVYYVATGGHQEDARRRHLWSVGTPQSNRPYMRECLTCHLKRECQYYSAYFSKRAQYYTLHCRGPGIPRWTLHSVDQVEPVAELCGYTDLRRSVERTALPKKMYFQVSVSHHYRVNVEMILPVDYREAENVKYPLLINAGTKLSGGPDTQKVHDRFEVDWSTYLASRHGIAVAYIDGRGSSCRGNALKFEIYRRFGRKEVDDQLAVTRHIRDTFRFIDPKKIAIWGWSYGGYLAAKVLSHKMNSGGALFKCGMAIAPITNWRLYDTAFTERYMGLPDAGNNLLEYEVYVSSEFANKYARNVVSFIRGVPINTIEVGIHSRVENLLQASSTKANVYPDQNHDIHETNKHLHLLLDNHLHNCFKDPIEKEDEEEIVVAPKPKTLRFKEAAEAQQERHRKKTTSDWLRIKDTNAIIVEDQGTAYGIKKQADALQ</sequence>
<accession>A0ABM1EB38</accession>
<evidence type="ECO:0000256" key="3">
    <source>
        <dbReference type="ARBA" id="ARBA00022670"/>
    </source>
</evidence>
<keyword evidence="3" id="KW-0645">Protease</keyword>
<evidence type="ECO:0000259" key="14">
    <source>
        <dbReference type="Pfam" id="PF00930"/>
    </source>
</evidence>
<dbReference type="InterPro" id="IPR029058">
    <property type="entry name" value="AB_hydrolase_fold"/>
</dbReference>
<dbReference type="Pfam" id="PF00326">
    <property type="entry name" value="Peptidase_S9"/>
    <property type="match status" value="1"/>
</dbReference>
<evidence type="ECO:0000256" key="5">
    <source>
        <dbReference type="ARBA" id="ARBA00022801"/>
    </source>
</evidence>
<comment type="subcellular location">
    <subcellularLocation>
        <location evidence="11">Endomembrane system</location>
        <topology evidence="11">Single-pass membrane protein</topology>
    </subcellularLocation>
    <subcellularLocation>
        <location evidence="1">Membrane</location>
        <topology evidence="1">Single-pass type II membrane protein</topology>
    </subcellularLocation>
</comment>
<dbReference type="PANTHER" id="PTHR11731">
    <property type="entry name" value="PROTEASE FAMILY S9B,C DIPEPTIDYL-PEPTIDASE IV-RELATED"/>
    <property type="match status" value="1"/>
</dbReference>
<dbReference type="PANTHER" id="PTHR11731:SF200">
    <property type="entry name" value="DIPEPTIDYL PEPTIDASE 10, ISOFORM B"/>
    <property type="match status" value="1"/>
</dbReference>
<feature type="domain" description="Dipeptidylpeptidase IV N-terminal" evidence="14">
    <location>
        <begin position="310"/>
        <end position="398"/>
    </location>
</feature>
<evidence type="ECO:0000256" key="10">
    <source>
        <dbReference type="ARBA" id="ARBA00023180"/>
    </source>
</evidence>
<evidence type="ECO:0000313" key="15">
    <source>
        <dbReference type="Proteomes" id="UP000695022"/>
    </source>
</evidence>
<dbReference type="InterPro" id="IPR050278">
    <property type="entry name" value="Serine_Prot_S9B/DPPIV"/>
</dbReference>
<protein>
    <submittedName>
        <fullName evidence="16">Prolyl endopeptidase FAP-like</fullName>
    </submittedName>
</protein>
<evidence type="ECO:0000256" key="6">
    <source>
        <dbReference type="ARBA" id="ARBA00022825"/>
    </source>
</evidence>
<evidence type="ECO:0000259" key="13">
    <source>
        <dbReference type="Pfam" id="PF00326"/>
    </source>
</evidence>
<proteinExistence type="predicted"/>
<evidence type="ECO:0000256" key="8">
    <source>
        <dbReference type="ARBA" id="ARBA00022989"/>
    </source>
</evidence>
<keyword evidence="8 12" id="KW-1133">Transmembrane helix</keyword>
<dbReference type="RefSeq" id="XP_014669409.1">
    <property type="nucleotide sequence ID" value="XM_014813923.1"/>
</dbReference>
<evidence type="ECO:0000256" key="4">
    <source>
        <dbReference type="ARBA" id="ARBA00022692"/>
    </source>
</evidence>
<organism evidence="15 16">
    <name type="scientific">Priapulus caudatus</name>
    <name type="common">Priapulid worm</name>
    <dbReference type="NCBI Taxonomy" id="37621"/>
    <lineage>
        <taxon>Eukaryota</taxon>
        <taxon>Metazoa</taxon>
        <taxon>Ecdysozoa</taxon>
        <taxon>Scalidophora</taxon>
        <taxon>Priapulida</taxon>
        <taxon>Priapulimorpha</taxon>
        <taxon>Priapulimorphida</taxon>
        <taxon>Priapulidae</taxon>
        <taxon>Priapulus</taxon>
    </lineage>
</organism>